<reference evidence="3" key="1">
    <citation type="journal article" date="2020" name="Stud. Mycol.">
        <title>101 Dothideomycetes genomes: a test case for predicting lifestyles and emergence of pathogens.</title>
        <authorList>
            <person name="Haridas S."/>
            <person name="Albert R."/>
            <person name="Binder M."/>
            <person name="Bloem J."/>
            <person name="Labutti K."/>
            <person name="Salamov A."/>
            <person name="Andreopoulos B."/>
            <person name="Baker S."/>
            <person name="Barry K."/>
            <person name="Bills G."/>
            <person name="Bluhm B."/>
            <person name="Cannon C."/>
            <person name="Castanera R."/>
            <person name="Culley D."/>
            <person name="Daum C."/>
            <person name="Ezra D."/>
            <person name="Gonzalez J."/>
            <person name="Henrissat B."/>
            <person name="Kuo A."/>
            <person name="Liang C."/>
            <person name="Lipzen A."/>
            <person name="Lutzoni F."/>
            <person name="Magnuson J."/>
            <person name="Mondo S."/>
            <person name="Nolan M."/>
            <person name="Ohm R."/>
            <person name="Pangilinan J."/>
            <person name="Park H.-J."/>
            <person name="Ramirez L."/>
            <person name="Alfaro M."/>
            <person name="Sun H."/>
            <person name="Tritt A."/>
            <person name="Yoshinaga Y."/>
            <person name="Zwiers L.-H."/>
            <person name="Turgeon B."/>
            <person name="Goodwin S."/>
            <person name="Spatafora J."/>
            <person name="Crous P."/>
            <person name="Grigoriev I."/>
        </authorList>
    </citation>
    <scope>NUCLEOTIDE SEQUENCE</scope>
    <source>
        <strain evidence="3">CBS 119925</strain>
    </source>
</reference>
<feature type="signal peptide" evidence="2">
    <location>
        <begin position="1"/>
        <end position="16"/>
    </location>
</feature>
<dbReference type="Pfam" id="PF04681">
    <property type="entry name" value="Bys1"/>
    <property type="match status" value="1"/>
</dbReference>
<feature type="region of interest" description="Disordered" evidence="1">
    <location>
        <begin position="217"/>
        <end position="256"/>
    </location>
</feature>
<protein>
    <submittedName>
        <fullName evidence="3">Uncharacterized protein</fullName>
    </submittedName>
</protein>
<dbReference type="Proteomes" id="UP000799440">
    <property type="component" value="Unassembled WGS sequence"/>
</dbReference>
<dbReference type="AlphaFoldDB" id="A0A6A6VJI5"/>
<dbReference type="InterPro" id="IPR006771">
    <property type="entry name" value="CetA-like"/>
</dbReference>
<evidence type="ECO:0000313" key="4">
    <source>
        <dbReference type="Proteomes" id="UP000799440"/>
    </source>
</evidence>
<evidence type="ECO:0000313" key="3">
    <source>
        <dbReference type="EMBL" id="KAF2749884.1"/>
    </source>
</evidence>
<dbReference type="EMBL" id="MU006565">
    <property type="protein sequence ID" value="KAF2749884.1"/>
    <property type="molecule type" value="Genomic_DNA"/>
</dbReference>
<organism evidence="3 4">
    <name type="scientific">Sporormia fimetaria CBS 119925</name>
    <dbReference type="NCBI Taxonomy" id="1340428"/>
    <lineage>
        <taxon>Eukaryota</taxon>
        <taxon>Fungi</taxon>
        <taxon>Dikarya</taxon>
        <taxon>Ascomycota</taxon>
        <taxon>Pezizomycotina</taxon>
        <taxon>Dothideomycetes</taxon>
        <taxon>Pleosporomycetidae</taxon>
        <taxon>Pleosporales</taxon>
        <taxon>Sporormiaceae</taxon>
        <taxon>Sporormia</taxon>
    </lineage>
</organism>
<dbReference type="OrthoDB" id="3682664at2759"/>
<sequence>MLGRICLAIAALAATAQPKAVITNYCDETVYLWSIPNNRGYAEDRPLKSGGWQYIETFHKGTPQNPGIAIKIFLEPELMHADRSHLNFGYTVDPSVPDDVWVSLDAVAGDPFHGYVTLHTCNGLYKGPYVNTHLCSLNDNVEIVLCGDKRNTPQFDTAPWEILSQCAASSLSHRSSVNHTNPRRLLACKGRVYAPRNDSLPKQEFDMGKIWSTLITSSGSKSSTGSSTKSPIKSSTKYSNSSSVTKSWTKSSKCSTGCPTPAIQNLDDEFQPASLDRTRGDETCSCNFKDGQGYQCSCTWLVTPEGMTAFQNSTTTGSVKVSTPASNLVASPTAQCTPRPNQPKQDCRCILDSDQREFDCGCQKNIDKDINEGHCSMHLAVEYCFKPSPLTFTMYGVDSDCFSTKYAPEFAFWLYLRSCVVAYKNDIDCDLFEDILRDKYPQVEEMARQRYAVTASRTTTAAIGFRTQRQAGLACRELHQLFDAEFGDGLTCKQLAQEIKEKYGNKKVNLETWKNEYLPGIDDTSDIEAEFEKSWPDINWSTDEE</sequence>
<feature type="chain" id="PRO_5025623103" evidence="2">
    <location>
        <begin position="17"/>
        <end position="545"/>
    </location>
</feature>
<accession>A0A6A6VJI5</accession>
<proteinExistence type="predicted"/>
<evidence type="ECO:0000256" key="2">
    <source>
        <dbReference type="SAM" id="SignalP"/>
    </source>
</evidence>
<keyword evidence="2" id="KW-0732">Signal</keyword>
<gene>
    <name evidence="3" type="ORF">M011DRAFT_456625</name>
</gene>
<keyword evidence="4" id="KW-1185">Reference proteome</keyword>
<evidence type="ECO:0000256" key="1">
    <source>
        <dbReference type="SAM" id="MobiDB-lite"/>
    </source>
</evidence>
<name>A0A6A6VJI5_9PLEO</name>